<dbReference type="InterPro" id="IPR001634">
    <property type="entry name" value="Adenosn_rcpt"/>
</dbReference>
<dbReference type="PANTHER" id="PTHR24246">
    <property type="entry name" value="OLFACTORY RECEPTOR AND ADENOSINE RECEPTOR"/>
    <property type="match status" value="1"/>
</dbReference>
<feature type="transmembrane region" description="Helical" evidence="11">
    <location>
        <begin position="33"/>
        <end position="60"/>
    </location>
</feature>
<evidence type="ECO:0000256" key="2">
    <source>
        <dbReference type="ARBA" id="ARBA00022475"/>
    </source>
</evidence>
<dbReference type="InterPro" id="IPR017452">
    <property type="entry name" value="GPCR_Rhodpsn_7TM"/>
</dbReference>
<dbReference type="PRINTS" id="PR00424">
    <property type="entry name" value="ADENOSINER"/>
</dbReference>
<dbReference type="Pfam" id="PF00001">
    <property type="entry name" value="7tm_1"/>
    <property type="match status" value="1"/>
</dbReference>
<evidence type="ECO:0000256" key="7">
    <source>
        <dbReference type="ARBA" id="ARBA00023157"/>
    </source>
</evidence>
<proteinExistence type="inferred from homology"/>
<dbReference type="SUPFAM" id="SSF81321">
    <property type="entry name" value="Family A G protein-coupled receptor-like"/>
    <property type="match status" value="1"/>
</dbReference>
<keyword evidence="3 11" id="KW-0812">Transmembrane</keyword>
<dbReference type="Proteomes" id="UP000261540">
    <property type="component" value="Unplaced"/>
</dbReference>
<dbReference type="PRINTS" id="PR00237">
    <property type="entry name" value="GPCRRHODOPSN"/>
</dbReference>
<comment type="similarity">
    <text evidence="11">Belongs to the G-protein coupled receptor 1 family.</text>
</comment>
<keyword evidence="4 11" id="KW-1133">Transmembrane helix</keyword>
<organism evidence="13 14">
    <name type="scientific">Paramormyrops kingsleyae</name>
    <dbReference type="NCBI Taxonomy" id="1676925"/>
    <lineage>
        <taxon>Eukaryota</taxon>
        <taxon>Metazoa</taxon>
        <taxon>Chordata</taxon>
        <taxon>Craniata</taxon>
        <taxon>Vertebrata</taxon>
        <taxon>Euteleostomi</taxon>
        <taxon>Actinopterygii</taxon>
        <taxon>Neopterygii</taxon>
        <taxon>Teleostei</taxon>
        <taxon>Osteoglossocephala</taxon>
        <taxon>Osteoglossomorpha</taxon>
        <taxon>Osteoglossiformes</taxon>
        <taxon>Mormyridae</taxon>
        <taxon>Paramormyrops</taxon>
    </lineage>
</organism>
<evidence type="ECO:0000256" key="10">
    <source>
        <dbReference type="ARBA" id="ARBA00023224"/>
    </source>
</evidence>
<evidence type="ECO:0000256" key="11">
    <source>
        <dbReference type="RuleBase" id="RU201114"/>
    </source>
</evidence>
<feature type="transmembrane region" description="Helical" evidence="11">
    <location>
        <begin position="83"/>
        <end position="102"/>
    </location>
</feature>
<evidence type="ECO:0000313" key="14">
    <source>
        <dbReference type="Proteomes" id="UP000261540"/>
    </source>
</evidence>
<evidence type="ECO:0000256" key="3">
    <source>
        <dbReference type="ARBA" id="ARBA00022692"/>
    </source>
</evidence>
<dbReference type="GeneTree" id="ENSGT01030000234555"/>
<dbReference type="PROSITE" id="PS50262">
    <property type="entry name" value="G_PROTEIN_RECEP_F1_2"/>
    <property type="match status" value="1"/>
</dbReference>
<protein>
    <recommendedName>
        <fullName evidence="12">G-protein coupled receptors family 1 profile domain-containing protein</fullName>
    </recommendedName>
</protein>
<keyword evidence="5 11" id="KW-0297">G-protein coupled receptor</keyword>
<keyword evidence="2 11" id="KW-1003">Cell membrane</keyword>
<feature type="transmembrane region" description="Helical" evidence="11">
    <location>
        <begin position="122"/>
        <end position="142"/>
    </location>
</feature>
<keyword evidence="7 11" id="KW-1015">Disulfide bond</keyword>
<reference evidence="13" key="2">
    <citation type="submission" date="2025-09" db="UniProtKB">
        <authorList>
            <consortium name="Ensembl"/>
        </authorList>
    </citation>
    <scope>IDENTIFICATION</scope>
</reference>
<name>A0A3B3QT76_9TELE</name>
<feature type="domain" description="G-protein coupled receptors family 1 profile" evidence="12">
    <location>
        <begin position="1"/>
        <end position="140"/>
    </location>
</feature>
<evidence type="ECO:0000256" key="9">
    <source>
        <dbReference type="ARBA" id="ARBA00023180"/>
    </source>
</evidence>
<evidence type="ECO:0000313" key="13">
    <source>
        <dbReference type="Ensembl" id="ENSPKIP00000009343.1"/>
    </source>
</evidence>
<dbReference type="AlphaFoldDB" id="A0A3B3QT76"/>
<evidence type="ECO:0000256" key="8">
    <source>
        <dbReference type="ARBA" id="ARBA00023170"/>
    </source>
</evidence>
<evidence type="ECO:0000256" key="5">
    <source>
        <dbReference type="ARBA" id="ARBA00023040"/>
    </source>
</evidence>
<dbReference type="GO" id="GO:0045202">
    <property type="term" value="C:synapse"/>
    <property type="evidence" value="ECO:0007669"/>
    <property type="project" value="TreeGrafter"/>
</dbReference>
<keyword evidence="8 11" id="KW-0675">Receptor</keyword>
<dbReference type="Gene3D" id="1.20.1070.10">
    <property type="entry name" value="Rhodopsin 7-helix transmembrane proteins"/>
    <property type="match status" value="1"/>
</dbReference>
<keyword evidence="14" id="KW-1185">Reference proteome</keyword>
<keyword evidence="9 11" id="KW-0325">Glycoprotein</keyword>
<dbReference type="Ensembl" id="ENSPKIT00000033448.1">
    <property type="protein sequence ID" value="ENSPKIP00000009343.1"/>
    <property type="gene ID" value="ENSPKIG00000024482.1"/>
</dbReference>
<evidence type="ECO:0000256" key="1">
    <source>
        <dbReference type="ARBA" id="ARBA00004651"/>
    </source>
</evidence>
<sequence>MLPWSHKAFRANAPVNSSDMLCRFIDVIPLAYLVYFTFFGVILPPLLAMVVLYSGVFHILRRRLRDSLSRHMEQQTYFLKEQALTKVLTLVLLLFVACWLPLNVMNSVTFFRGPDAVSKEVVYTGILLTHAHSAINPLLYGFRIRRIRDAYLQLWNRLCQLNHFRASLNVTPLLTVII</sequence>
<dbReference type="PANTHER" id="PTHR24246:SF54">
    <property type="entry name" value="ADENOSINE RECEPTOR A1-RELATED"/>
    <property type="match status" value="1"/>
</dbReference>
<evidence type="ECO:0000256" key="4">
    <source>
        <dbReference type="ARBA" id="ARBA00022989"/>
    </source>
</evidence>
<dbReference type="GO" id="GO:0001609">
    <property type="term" value="F:G protein-coupled adenosine receptor activity"/>
    <property type="evidence" value="ECO:0007669"/>
    <property type="project" value="UniProtKB-UniRule"/>
</dbReference>
<comment type="subcellular location">
    <subcellularLocation>
        <location evidence="1 11">Cell membrane</location>
        <topology evidence="1 11">Multi-pass membrane protein</topology>
    </subcellularLocation>
</comment>
<evidence type="ECO:0000259" key="12">
    <source>
        <dbReference type="PROSITE" id="PS50262"/>
    </source>
</evidence>
<dbReference type="GO" id="GO:0005886">
    <property type="term" value="C:plasma membrane"/>
    <property type="evidence" value="ECO:0007669"/>
    <property type="project" value="UniProtKB-SubCell"/>
</dbReference>
<dbReference type="InterPro" id="IPR000276">
    <property type="entry name" value="GPCR_Rhodpsn"/>
</dbReference>
<accession>A0A3B3QT76</accession>
<evidence type="ECO:0000256" key="6">
    <source>
        <dbReference type="ARBA" id="ARBA00023136"/>
    </source>
</evidence>
<keyword evidence="6 11" id="KW-0472">Membrane</keyword>
<keyword evidence="10 11" id="KW-0807">Transducer</keyword>
<reference evidence="13" key="1">
    <citation type="submission" date="2025-08" db="UniProtKB">
        <authorList>
            <consortium name="Ensembl"/>
        </authorList>
    </citation>
    <scope>IDENTIFICATION</scope>
</reference>
<dbReference type="GO" id="GO:0030425">
    <property type="term" value="C:dendrite"/>
    <property type="evidence" value="ECO:0007669"/>
    <property type="project" value="TreeGrafter"/>
</dbReference>